<protein>
    <submittedName>
        <fullName evidence="2">RCG28592</fullName>
    </submittedName>
</protein>
<reference evidence="3" key="1">
    <citation type="submission" date="2005-09" db="EMBL/GenBank/DDBJ databases">
        <authorList>
            <person name="Mural R.J."/>
            <person name="Li P.W."/>
            <person name="Adams M.D."/>
            <person name="Amanatides P.G."/>
            <person name="Baden-Tillson H."/>
            <person name="Barnstead M."/>
            <person name="Chin S.H."/>
            <person name="Dew I."/>
            <person name="Evans C.A."/>
            <person name="Ferriera S."/>
            <person name="Flanigan M."/>
            <person name="Fosler C."/>
            <person name="Glodek A."/>
            <person name="Gu Z."/>
            <person name="Holt R.A."/>
            <person name="Jennings D."/>
            <person name="Kraft C.L."/>
            <person name="Lu F."/>
            <person name="Nguyen T."/>
            <person name="Nusskern D.R."/>
            <person name="Pfannkoch C.M."/>
            <person name="Sitter C."/>
            <person name="Sutton G.G."/>
            <person name="Venter J.C."/>
            <person name="Wang Z."/>
            <person name="Woodage T."/>
            <person name="Zheng X.H."/>
            <person name="Zhong F."/>
        </authorList>
    </citation>
    <scope>NUCLEOTIDE SEQUENCE [LARGE SCALE GENOMIC DNA]</scope>
    <source>
        <strain>BN</strain>
        <strain evidence="3">Sprague-Dawley</strain>
    </source>
</reference>
<proteinExistence type="predicted"/>
<evidence type="ECO:0000256" key="1">
    <source>
        <dbReference type="SAM" id="MobiDB-lite"/>
    </source>
</evidence>
<name>A6HW26_RAT</name>
<evidence type="ECO:0000313" key="2">
    <source>
        <dbReference type="EMBL" id="EDL82312.1"/>
    </source>
</evidence>
<gene>
    <name evidence="2" type="ORF">rCG_28592</name>
</gene>
<dbReference type="AlphaFoldDB" id="A6HW26"/>
<evidence type="ECO:0000313" key="3">
    <source>
        <dbReference type="Proteomes" id="UP000234681"/>
    </source>
</evidence>
<feature type="compositionally biased region" description="Polar residues" evidence="1">
    <location>
        <begin position="1"/>
        <end position="10"/>
    </location>
</feature>
<organism evidence="2 3">
    <name type="scientific">Rattus norvegicus</name>
    <name type="common">Rat</name>
    <dbReference type="NCBI Taxonomy" id="10116"/>
    <lineage>
        <taxon>Eukaryota</taxon>
        <taxon>Metazoa</taxon>
        <taxon>Chordata</taxon>
        <taxon>Craniata</taxon>
        <taxon>Vertebrata</taxon>
        <taxon>Euteleostomi</taxon>
        <taxon>Mammalia</taxon>
        <taxon>Eutheria</taxon>
        <taxon>Euarchontoglires</taxon>
        <taxon>Glires</taxon>
        <taxon>Rodentia</taxon>
        <taxon>Myomorpha</taxon>
        <taxon>Muroidea</taxon>
        <taxon>Muridae</taxon>
        <taxon>Murinae</taxon>
        <taxon>Rattus</taxon>
    </lineage>
</organism>
<dbReference type="EMBL" id="CH473952">
    <property type="protein sequence ID" value="EDL82312.1"/>
    <property type="molecule type" value="Genomic_DNA"/>
</dbReference>
<feature type="compositionally biased region" description="Gly residues" evidence="1">
    <location>
        <begin position="39"/>
        <end position="48"/>
    </location>
</feature>
<dbReference type="Proteomes" id="UP000234681">
    <property type="component" value="Chromosome 2"/>
</dbReference>
<feature type="region of interest" description="Disordered" evidence="1">
    <location>
        <begin position="1"/>
        <end position="48"/>
    </location>
</feature>
<accession>A6HW26</accession>
<sequence length="48" mass="5137">MVLGTELSQTHGKRNVLLTGEPPLQPPTSHPQAFYRTTKGGGSWGLSC</sequence>